<evidence type="ECO:0000259" key="2">
    <source>
        <dbReference type="Pfam" id="PF03161"/>
    </source>
</evidence>
<geneLocation type="mitochondrion" evidence="3"/>
<name>A0A2D0W419_9SACH</name>
<feature type="domain" description="Homing endonuclease LAGLIDADG" evidence="2">
    <location>
        <begin position="83"/>
        <end position="257"/>
    </location>
</feature>
<feature type="transmembrane region" description="Helical" evidence="1">
    <location>
        <begin position="126"/>
        <end position="144"/>
    </location>
</feature>
<accession>A0A2D0W419</accession>
<dbReference type="InterPro" id="IPR004860">
    <property type="entry name" value="LAGLIDADG_dom"/>
</dbReference>
<protein>
    <recommendedName>
        <fullName evidence="2">Homing endonuclease LAGLIDADG domain-containing protein</fullName>
    </recommendedName>
</protein>
<proteinExistence type="predicted"/>
<dbReference type="InterPro" id="IPR027434">
    <property type="entry name" value="Homing_endonucl"/>
</dbReference>
<keyword evidence="1" id="KW-1133">Transmembrane helix</keyword>
<dbReference type="GeneID" id="35198778"/>
<dbReference type="Pfam" id="PF03161">
    <property type="entry name" value="LAGLIDADG_2"/>
    <property type="match status" value="1"/>
</dbReference>
<evidence type="ECO:0000313" key="3">
    <source>
        <dbReference type="EMBL" id="APD15131.1"/>
    </source>
</evidence>
<keyword evidence="1" id="KW-0812">Transmembrane</keyword>
<dbReference type="Gene3D" id="3.10.28.10">
    <property type="entry name" value="Homing endonucleases"/>
    <property type="match status" value="2"/>
</dbReference>
<gene>
    <name evidence="3" type="primary">orf279</name>
</gene>
<keyword evidence="1" id="KW-0472">Membrane</keyword>
<sequence>MNSFSKNIKLIRNYIYNNTLYMNTLNNKNILKLYSKFNMNYIKSNNMTTDMVVYGTNLSYINNLSNYSNNIKYMINIPNNIMSIIVGILLTNGHIEYKSKKNLDIKQDWEIYSRFKLKTSMDNIEYMIYIYMLLSHYCVSMPKLKINRMRGKTYKVLELNTMALPCFTMLRKHFYNKRIKIVPNDLYDLLTYESLAHMIMNSGSYSNKNKRGIYLNLYSFTTKELITIMNILNIKFNLDVTLHKSMNKYTIYINLNKSKLYSNINKYIIINSMRNKFKM</sequence>
<organism evidence="3">
    <name type="scientific">Nakaseomyces nivariensis</name>
    <dbReference type="NCBI Taxonomy" id="418086"/>
    <lineage>
        <taxon>Eukaryota</taxon>
        <taxon>Fungi</taxon>
        <taxon>Dikarya</taxon>
        <taxon>Ascomycota</taxon>
        <taxon>Saccharomycotina</taxon>
        <taxon>Saccharomycetes</taxon>
        <taxon>Saccharomycetales</taxon>
        <taxon>Saccharomycetaceae</taxon>
        <taxon>Nakaseomyces</taxon>
    </lineage>
</organism>
<reference evidence="3" key="1">
    <citation type="journal article" date="2017" name="Genome Biol. Evol.">
        <title>Genetic Drift and Indel Mutation in the Evolution of Yeast Mitochondrial Genome Size.</title>
        <authorList>
            <person name="Xiao S."/>
            <person name="Nguyen D.T."/>
            <person name="Wu B."/>
            <person name="Hao W."/>
        </authorList>
    </citation>
    <scope>NUCLEOTIDE SEQUENCE</scope>
    <source>
        <strain evidence="3">Y-48269</strain>
    </source>
</reference>
<evidence type="ECO:0000256" key="1">
    <source>
        <dbReference type="SAM" id="Phobius"/>
    </source>
</evidence>
<keyword evidence="3" id="KW-0496">Mitochondrion</keyword>
<feature type="transmembrane region" description="Helical" evidence="1">
    <location>
        <begin position="77"/>
        <end position="95"/>
    </location>
</feature>
<dbReference type="SUPFAM" id="SSF55608">
    <property type="entry name" value="Homing endonucleases"/>
    <property type="match status" value="1"/>
</dbReference>
<dbReference type="EMBL" id="KU920681">
    <property type="protein sequence ID" value="APD15131.1"/>
    <property type="molecule type" value="Genomic_DNA"/>
</dbReference>
<dbReference type="RefSeq" id="YP_009444508.1">
    <property type="nucleotide sequence ID" value="NC_036379.1"/>
</dbReference>
<dbReference type="AlphaFoldDB" id="A0A2D0W419"/>
<dbReference type="GO" id="GO:0004519">
    <property type="term" value="F:endonuclease activity"/>
    <property type="evidence" value="ECO:0007669"/>
    <property type="project" value="InterPro"/>
</dbReference>